<dbReference type="InterPro" id="IPR021131">
    <property type="entry name" value="Ribosomal_uL15/eL18"/>
</dbReference>
<keyword evidence="8" id="KW-1185">Reference proteome</keyword>
<protein>
    <recommendedName>
        <fullName evidence="4">Large ribosomal subunit protein uL15</fullName>
    </recommendedName>
</protein>
<dbReference type="RefSeq" id="WP_215871576.1">
    <property type="nucleotide sequence ID" value="NZ_JAAXYO010000028.1"/>
</dbReference>
<evidence type="ECO:0000256" key="1">
    <source>
        <dbReference type="ARBA" id="ARBA00007320"/>
    </source>
</evidence>
<dbReference type="GO" id="GO:0006412">
    <property type="term" value="P:translation"/>
    <property type="evidence" value="ECO:0007669"/>
    <property type="project" value="UniProtKB-UniRule"/>
</dbReference>
<dbReference type="PANTHER" id="PTHR12934">
    <property type="entry name" value="50S RIBOSOMAL PROTEIN L15"/>
    <property type="match status" value="1"/>
</dbReference>
<keyword evidence="3 4" id="KW-0687">Ribonucleoprotein</keyword>
<evidence type="ECO:0000256" key="5">
    <source>
        <dbReference type="SAM" id="MobiDB-lite"/>
    </source>
</evidence>
<dbReference type="InterPro" id="IPR036227">
    <property type="entry name" value="Ribosomal_uL15/eL18_sf"/>
</dbReference>
<comment type="subunit">
    <text evidence="4">Part of the 50S ribosomal subunit.</text>
</comment>
<accession>A0AAE2YMW1</accession>
<sequence>MKLNTIAPAPGAKKERVRVGRGIGSGFGKTAGRGHKGQHARSGGYHKVGFEGGQMPLQRRIPKRGFRNAGASVVVEVTLDMLASAAISGVADAEALRLRRFVRGDVDQIKVIRTGKLEAAITVKGLRVSAGARQAIEAAGGQVEE</sequence>
<comment type="function">
    <text evidence="4">Binds to the 23S rRNA.</text>
</comment>
<dbReference type="HAMAP" id="MF_01341">
    <property type="entry name" value="Ribosomal_uL15"/>
    <property type="match status" value="1"/>
</dbReference>
<keyword evidence="4" id="KW-0699">rRNA-binding</keyword>
<dbReference type="EMBL" id="JAAXYO010000028">
    <property type="protein sequence ID" value="MBU2786927.1"/>
    <property type="molecule type" value="Genomic_DNA"/>
</dbReference>
<dbReference type="GO" id="GO:0003735">
    <property type="term" value="F:structural constituent of ribosome"/>
    <property type="evidence" value="ECO:0007669"/>
    <property type="project" value="InterPro"/>
</dbReference>
<dbReference type="InterPro" id="IPR005749">
    <property type="entry name" value="Ribosomal_uL15_bac-type"/>
</dbReference>
<evidence type="ECO:0000256" key="3">
    <source>
        <dbReference type="ARBA" id="ARBA00023274"/>
    </source>
</evidence>
<dbReference type="SUPFAM" id="SSF52080">
    <property type="entry name" value="Ribosomal proteins L15p and L18e"/>
    <property type="match status" value="1"/>
</dbReference>
<keyword evidence="2 4" id="KW-0689">Ribosomal protein</keyword>
<evidence type="ECO:0000313" key="8">
    <source>
        <dbReference type="Proteomes" id="UP001197378"/>
    </source>
</evidence>
<keyword evidence="4" id="KW-0694">RNA-binding</keyword>
<dbReference type="AlphaFoldDB" id="A0AAE2YMW1"/>
<evidence type="ECO:0000259" key="6">
    <source>
        <dbReference type="Pfam" id="PF00828"/>
    </source>
</evidence>
<evidence type="ECO:0000313" key="7">
    <source>
        <dbReference type="EMBL" id="MBU2786927.1"/>
    </source>
</evidence>
<comment type="caution">
    <text evidence="7">The sequence shown here is derived from an EMBL/GenBank/DDBJ whole genome shotgun (WGS) entry which is preliminary data.</text>
</comment>
<reference evidence="7" key="1">
    <citation type="journal article" date="2021" name="ISME J.">
        <title>Genomic evolution of the class Acidithiobacillia: deep-branching Proteobacteria living in extreme acidic conditions.</title>
        <authorList>
            <person name="Moya-Beltran A."/>
            <person name="Beard S."/>
            <person name="Rojas-Villalobos C."/>
            <person name="Issotta F."/>
            <person name="Gallardo Y."/>
            <person name="Ulloa R."/>
            <person name="Giaveno A."/>
            <person name="Degli Esposti M."/>
            <person name="Johnson D.B."/>
            <person name="Quatrini R."/>
        </authorList>
    </citation>
    <scope>NUCLEOTIDE SEQUENCE</scope>
    <source>
        <strain evidence="7">VAN18-1</strain>
    </source>
</reference>
<proteinExistence type="inferred from homology"/>
<name>A0AAE2YMW1_9PROT</name>
<feature type="domain" description="Large ribosomal subunit protein uL15/eL18" evidence="6">
    <location>
        <begin position="78"/>
        <end position="144"/>
    </location>
</feature>
<dbReference type="Pfam" id="PF00828">
    <property type="entry name" value="Ribosomal_L27A"/>
    <property type="match status" value="1"/>
</dbReference>
<dbReference type="InterPro" id="IPR030878">
    <property type="entry name" value="Ribosomal_uL15"/>
</dbReference>
<gene>
    <name evidence="4 7" type="primary">rplO</name>
    <name evidence="7" type="ORF">HFQ13_01635</name>
</gene>
<dbReference type="GO" id="GO:0022625">
    <property type="term" value="C:cytosolic large ribosomal subunit"/>
    <property type="evidence" value="ECO:0007669"/>
    <property type="project" value="TreeGrafter"/>
</dbReference>
<dbReference type="GO" id="GO:0019843">
    <property type="term" value="F:rRNA binding"/>
    <property type="evidence" value="ECO:0007669"/>
    <property type="project" value="UniProtKB-UniRule"/>
</dbReference>
<organism evidence="7 8">
    <name type="scientific">Igneacidithiobacillus copahuensis</name>
    <dbReference type="NCBI Taxonomy" id="2724909"/>
    <lineage>
        <taxon>Bacteria</taxon>
        <taxon>Pseudomonadati</taxon>
        <taxon>Pseudomonadota</taxon>
        <taxon>Acidithiobacillia</taxon>
        <taxon>Acidithiobacillales</taxon>
        <taxon>Acidithiobacillaceae</taxon>
        <taxon>Igneacidithiobacillus</taxon>
    </lineage>
</organism>
<comment type="similarity">
    <text evidence="1 4">Belongs to the universal ribosomal protein uL15 family.</text>
</comment>
<dbReference type="PANTHER" id="PTHR12934:SF11">
    <property type="entry name" value="LARGE RIBOSOMAL SUBUNIT PROTEIN UL15M"/>
    <property type="match status" value="1"/>
</dbReference>
<dbReference type="NCBIfam" id="TIGR01071">
    <property type="entry name" value="rplO_bact"/>
    <property type="match status" value="1"/>
</dbReference>
<feature type="region of interest" description="Disordered" evidence="5">
    <location>
        <begin position="23"/>
        <end position="52"/>
    </location>
</feature>
<dbReference type="Gene3D" id="3.100.10.10">
    <property type="match status" value="1"/>
</dbReference>
<dbReference type="Proteomes" id="UP001197378">
    <property type="component" value="Unassembled WGS sequence"/>
</dbReference>
<evidence type="ECO:0000256" key="4">
    <source>
        <dbReference type="HAMAP-Rule" id="MF_01341"/>
    </source>
</evidence>
<evidence type="ECO:0000256" key="2">
    <source>
        <dbReference type="ARBA" id="ARBA00022980"/>
    </source>
</evidence>